<dbReference type="RefSeq" id="WP_223410994.1">
    <property type="nucleotide sequence ID" value="NZ_JAGSHT010000023.1"/>
</dbReference>
<dbReference type="CDD" id="cd11614">
    <property type="entry name" value="SAF_CpaB_FlgA_like"/>
    <property type="match status" value="1"/>
</dbReference>
<dbReference type="InterPro" id="IPR013974">
    <property type="entry name" value="SAF"/>
</dbReference>
<dbReference type="Proteomes" id="UP000826651">
    <property type="component" value="Unassembled WGS sequence"/>
</dbReference>
<evidence type="ECO:0000313" key="3">
    <source>
        <dbReference type="Proteomes" id="UP000826651"/>
    </source>
</evidence>
<comment type="caution">
    <text evidence="2">The sequence shown here is derived from an EMBL/GenBank/DDBJ whole genome shotgun (WGS) entry which is preliminary data.</text>
</comment>
<sequence>MPAVRWRAVLWRYRFVLATACLAWAAVLVLAELRPPAPPTTEVLVVTGTLPAGSVLTAADVEVRRVRDPPPETVPLAEAVGAPLAIGVTPGMPVVPTLLVGPGLAASAPADTVVVPIRLADPALAQLVRVGDLLDLYLAPVDSGGQVLESELITSEALILSRVDAAEPDASIFGATSPAGVTGVVIAAVAARDAARVSGASAVAPFRAVLIDRD</sequence>
<organism evidence="2 3">
    <name type="scientific">Occultella gossypii</name>
    <dbReference type="NCBI Taxonomy" id="2800820"/>
    <lineage>
        <taxon>Bacteria</taxon>
        <taxon>Bacillati</taxon>
        <taxon>Actinomycetota</taxon>
        <taxon>Actinomycetes</taxon>
        <taxon>Micrococcales</taxon>
        <taxon>Ruaniaceae</taxon>
        <taxon>Occultella</taxon>
    </lineage>
</organism>
<dbReference type="Pfam" id="PF08666">
    <property type="entry name" value="SAF"/>
    <property type="match status" value="1"/>
</dbReference>
<feature type="domain" description="SAF" evidence="1">
    <location>
        <begin position="42"/>
        <end position="99"/>
    </location>
</feature>
<accession>A0ABS7SG10</accession>
<evidence type="ECO:0000259" key="1">
    <source>
        <dbReference type="Pfam" id="PF08666"/>
    </source>
</evidence>
<protein>
    <recommendedName>
        <fullName evidence="1">SAF domain-containing protein</fullName>
    </recommendedName>
</protein>
<reference evidence="2 3" key="1">
    <citation type="submission" date="2021-04" db="EMBL/GenBank/DDBJ databases">
        <title>Ruania sp. nov., isolated from sandy soil of mangrove forest.</title>
        <authorList>
            <person name="Ge X."/>
            <person name="Huang R."/>
            <person name="Liu W."/>
        </authorList>
    </citation>
    <scope>NUCLEOTIDE SEQUENCE [LARGE SCALE GENOMIC DNA]</scope>
    <source>
        <strain evidence="2 3">N2-46</strain>
    </source>
</reference>
<evidence type="ECO:0000313" key="2">
    <source>
        <dbReference type="EMBL" id="MBZ2199085.1"/>
    </source>
</evidence>
<proteinExistence type="predicted"/>
<dbReference type="EMBL" id="JAGSHT010000023">
    <property type="protein sequence ID" value="MBZ2199085.1"/>
    <property type="molecule type" value="Genomic_DNA"/>
</dbReference>
<name>A0ABS7SG10_9MICO</name>
<keyword evidence="3" id="KW-1185">Reference proteome</keyword>
<gene>
    <name evidence="2" type="ORF">KCQ71_23260</name>
</gene>